<dbReference type="RefSeq" id="WP_072858118.1">
    <property type="nucleotide sequence ID" value="NZ_FQUE01000008.1"/>
</dbReference>
<evidence type="ECO:0008006" key="3">
    <source>
        <dbReference type="Google" id="ProtNLM"/>
    </source>
</evidence>
<reference evidence="2" key="1">
    <citation type="submission" date="2016-11" db="EMBL/GenBank/DDBJ databases">
        <authorList>
            <person name="Varghese N."/>
            <person name="Submissions S."/>
        </authorList>
    </citation>
    <scope>NUCLEOTIDE SEQUENCE [LARGE SCALE GENOMIC DNA]</scope>
    <source>
        <strain evidence="2">DSM 29326</strain>
    </source>
</reference>
<evidence type="ECO:0000313" key="1">
    <source>
        <dbReference type="EMBL" id="SHF57452.1"/>
    </source>
</evidence>
<evidence type="ECO:0000313" key="2">
    <source>
        <dbReference type="Proteomes" id="UP000183987"/>
    </source>
</evidence>
<dbReference type="InterPro" id="IPR038765">
    <property type="entry name" value="Papain-like_cys_pep_sf"/>
</dbReference>
<dbReference type="Gene3D" id="3.90.70.10">
    <property type="entry name" value="Cysteine proteinases"/>
    <property type="match status" value="1"/>
</dbReference>
<dbReference type="OrthoDB" id="1491023at2"/>
<dbReference type="AlphaFoldDB" id="A0A1M5CSY5"/>
<gene>
    <name evidence="1" type="ORF">SAMN05444339_10868</name>
</gene>
<dbReference type="EMBL" id="FQUE01000008">
    <property type="protein sequence ID" value="SHF57452.1"/>
    <property type="molecule type" value="Genomic_DNA"/>
</dbReference>
<proteinExistence type="predicted"/>
<organism evidence="1 2">
    <name type="scientific">Loktanella atrilutea</name>
    <dbReference type="NCBI Taxonomy" id="366533"/>
    <lineage>
        <taxon>Bacteria</taxon>
        <taxon>Pseudomonadati</taxon>
        <taxon>Pseudomonadota</taxon>
        <taxon>Alphaproteobacteria</taxon>
        <taxon>Rhodobacterales</taxon>
        <taxon>Roseobacteraceae</taxon>
        <taxon>Loktanella</taxon>
    </lineage>
</organism>
<accession>A0A1M5CSY5</accession>
<dbReference type="STRING" id="366533.SAMN05444339_10868"/>
<dbReference type="SUPFAM" id="SSF54001">
    <property type="entry name" value="Cysteine proteinases"/>
    <property type="match status" value="1"/>
</dbReference>
<keyword evidence="2" id="KW-1185">Reference proteome</keyword>
<dbReference type="Proteomes" id="UP000183987">
    <property type="component" value="Unassembled WGS sequence"/>
</dbReference>
<dbReference type="CDD" id="cd02619">
    <property type="entry name" value="Peptidase_C1"/>
    <property type="match status" value="1"/>
</dbReference>
<protein>
    <recommendedName>
        <fullName evidence="3">Papain family cysteine protease</fullName>
    </recommendedName>
</protein>
<name>A0A1M5CSY5_LOKAT</name>
<sequence length="644" mass="69386">MPDPTIATAVLRPDPSDLRDRVYAPSLRPLAPSSERALAKRICPRTRALPYELRDQGADGTCAGQALANLIDLHRIRACGNGKRPERVSARMLYQMAVQQERGPGGGGPEGVTSLRSVIKGFYHNGVCADTLWPDCASETALSAERAKAARATTLGAYYRVRSYLNDYHAALSDADCILVSAATHGGWRAVTDGVIPPHPQPGENHAFVLVGYNDRGFLVLNSWGPDWGGYACDGQVLRGVALWPYADWSDNVLDAWVLRLGVPAPEAFAFSQSRRGIYYDDDGPIRAASSPCHQLLGHFAHLDDGVHVTGGSYASSRAAVALTAGRIAAKPDRPVHLSIPGSLLGIDAAFGAEVARRPALEDAGLYPYTLFWCNDVVDSTTAVLDHLFRTAVDKVGALSPDLNAAIEAATAGIGRAFWRDIGRAAQRAGCHRHACGADPTRDGDAADLLDSLAATGAPLHLNADGAGVLLLAQYLRSLNAHGGDRRNAFEGAVASLTLIAPAIRLDDFCAAFRPLINAINRRGPGRVTLWVPSYGFERKLAVGHYTRSILDLVLYAFEGERDRMQHFIGMSARRTGLAAETAPGGRLEGVVLRKMKTPDHALQPAEARRRRYTQHDVITHAETGAEILWHLARLVSRDAIEKP</sequence>